<dbReference type="Gene3D" id="3.30.70.2940">
    <property type="match status" value="1"/>
</dbReference>
<dbReference type="NCBIfam" id="TIGR01888">
    <property type="entry name" value="cas_cmr3"/>
    <property type="match status" value="1"/>
</dbReference>
<evidence type="ECO:0000313" key="1">
    <source>
        <dbReference type="EMBL" id="ACF13411.1"/>
    </source>
</evidence>
<reference evidence="1 2" key="1">
    <citation type="submission" date="2008-06" db="EMBL/GenBank/DDBJ databases">
        <title>Complete sequence of Chloroherpeton thalassium ATCC 35110.</title>
        <authorList>
            <consortium name="US DOE Joint Genome Institute"/>
            <person name="Lucas S."/>
            <person name="Copeland A."/>
            <person name="Lapidus A."/>
            <person name="Glavina del Rio T."/>
            <person name="Dalin E."/>
            <person name="Tice H."/>
            <person name="Bruce D."/>
            <person name="Goodwin L."/>
            <person name="Pitluck S."/>
            <person name="Schmutz J."/>
            <person name="Larimer F."/>
            <person name="Land M."/>
            <person name="Hauser L."/>
            <person name="Kyrpides N."/>
            <person name="Mikhailova N."/>
            <person name="Liu Z."/>
            <person name="Li T."/>
            <person name="Zhao F."/>
            <person name="Overmann J."/>
            <person name="Bryant D.A."/>
            <person name="Richardson P."/>
        </authorList>
    </citation>
    <scope>NUCLEOTIDE SEQUENCE [LARGE SCALE GENOMIC DNA]</scope>
    <source>
        <strain evidence="2">ATCC 35110 / GB-78</strain>
    </source>
</reference>
<dbReference type="Gene3D" id="2.60.40.4350">
    <property type="match status" value="1"/>
</dbReference>
<dbReference type="AlphaFoldDB" id="B3QXD7"/>
<dbReference type="HOGENOM" id="CLU_044328_1_0_10"/>
<dbReference type="Pfam" id="PF09700">
    <property type="entry name" value="Cas_Cmr3"/>
    <property type="match status" value="1"/>
</dbReference>
<dbReference type="InterPro" id="IPR010165">
    <property type="entry name" value="CRISPR-Cmr3_IIIB"/>
</dbReference>
<organism evidence="1 2">
    <name type="scientific">Chloroherpeton thalassium (strain ATCC 35110 / GB-78)</name>
    <dbReference type="NCBI Taxonomy" id="517418"/>
    <lineage>
        <taxon>Bacteria</taxon>
        <taxon>Pseudomonadati</taxon>
        <taxon>Chlorobiota</taxon>
        <taxon>Chlorobiia</taxon>
        <taxon>Chlorobiales</taxon>
        <taxon>Chloroherpetonaceae</taxon>
        <taxon>Chloroherpeton</taxon>
    </lineage>
</organism>
<sequence>MTKTLKLTALDTLFFRDGRPFSMGDESWANGIFPPPPTVIYGALRTAYFSNHIDRFSKLKSQQELNKSKYDETLKLNINQIYFHYNGGNLFPIPFDILENKDNNEITVLKPEKEFGFSNSETEEILITPQNGQFENIENGFLEASELEAYLTGEIPTSYWKTVISSEPKVGVGQNNQTHASDDGMLYRVGLSRLADYDNNRLEIIVEFSDLEIPSALMRFGGEGKTVELSEHEIPFIKPDPQEIFQGYNSKRFKLYLLTPSYFTEGWKPTLPEGLKLVAAAIGKPLHIGGFDIQKDHPKPLRRFVPAGSIFIIEITNQKNLLDFVPNFHGVSISETEETKRQGFGITFMGRV</sequence>
<proteinExistence type="predicted"/>
<dbReference type="KEGG" id="cts:Ctha_0946"/>
<dbReference type="EMBL" id="CP001100">
    <property type="protein sequence ID" value="ACF13411.1"/>
    <property type="molecule type" value="Genomic_DNA"/>
</dbReference>
<keyword evidence="2" id="KW-1185">Reference proteome</keyword>
<protein>
    <submittedName>
        <fullName evidence="1">CRISPR-associated protein, Cmr3 family</fullName>
    </submittedName>
</protein>
<dbReference type="Proteomes" id="UP000001208">
    <property type="component" value="Chromosome"/>
</dbReference>
<name>B3QXD7_CHLT3</name>
<gene>
    <name evidence="1" type="ordered locus">Ctha_0946</name>
</gene>
<dbReference type="eggNOG" id="COG1769">
    <property type="taxonomic scope" value="Bacteria"/>
</dbReference>
<dbReference type="InterPro" id="IPR019117">
    <property type="entry name" value="CRISPR-assoc_protein_Cmr3"/>
</dbReference>
<dbReference type="STRING" id="517418.Ctha_0946"/>
<evidence type="ECO:0000313" key="2">
    <source>
        <dbReference type="Proteomes" id="UP000001208"/>
    </source>
</evidence>
<accession>B3QXD7</accession>